<proteinExistence type="predicted"/>
<protein>
    <submittedName>
        <fullName evidence="1">Uncharacterized protein</fullName>
    </submittedName>
</protein>
<evidence type="ECO:0000313" key="1">
    <source>
        <dbReference type="EMBL" id="MBA8954478.1"/>
    </source>
</evidence>
<reference evidence="1 2" key="1">
    <citation type="submission" date="2020-08" db="EMBL/GenBank/DDBJ databases">
        <title>Genomic Encyclopedia of Type Strains, Phase IV (KMG-IV): sequencing the most valuable type-strain genomes for metagenomic binning, comparative biology and taxonomic classification.</title>
        <authorList>
            <person name="Goeker M."/>
        </authorList>
    </citation>
    <scope>NUCLEOTIDE SEQUENCE [LARGE SCALE GENOMIC DNA]</scope>
    <source>
        <strain evidence="1 2">DSM 44197</strain>
    </source>
</reference>
<dbReference type="EMBL" id="JACJIA010000009">
    <property type="protein sequence ID" value="MBA8954478.1"/>
    <property type="molecule type" value="Genomic_DNA"/>
</dbReference>
<dbReference type="RefSeq" id="WP_281400613.1">
    <property type="nucleotide sequence ID" value="NZ_BAAALP010000021.1"/>
</dbReference>
<keyword evidence="2" id="KW-1185">Reference proteome</keyword>
<dbReference type="Proteomes" id="UP000572680">
    <property type="component" value="Unassembled WGS sequence"/>
</dbReference>
<gene>
    <name evidence="1" type="ORF">HNR61_006135</name>
</gene>
<evidence type="ECO:0000313" key="2">
    <source>
        <dbReference type="Proteomes" id="UP000572680"/>
    </source>
</evidence>
<dbReference type="AlphaFoldDB" id="A0A7W3QPS0"/>
<name>A0A7W3QPS0_ACTNM</name>
<sequence length="44" mass="5024">MIEADAYERCLEWGWVKVAEFRVEPPFSDALMLRLSDGPAETHG</sequence>
<accession>A0A7W3QPS0</accession>
<comment type="caution">
    <text evidence="1">The sequence shown here is derived from an EMBL/GenBank/DDBJ whole genome shotgun (WGS) entry which is preliminary data.</text>
</comment>
<organism evidence="1 2">
    <name type="scientific">Actinomadura namibiensis</name>
    <dbReference type="NCBI Taxonomy" id="182080"/>
    <lineage>
        <taxon>Bacteria</taxon>
        <taxon>Bacillati</taxon>
        <taxon>Actinomycetota</taxon>
        <taxon>Actinomycetes</taxon>
        <taxon>Streptosporangiales</taxon>
        <taxon>Thermomonosporaceae</taxon>
        <taxon>Actinomadura</taxon>
    </lineage>
</organism>